<reference evidence="3 4" key="1">
    <citation type="submission" date="2018-07" db="EMBL/GenBank/DDBJ databases">
        <title>Venubactetium sediminum gen. nov., sp. nov., isolated from a marine solar saltern.</title>
        <authorList>
            <person name="Wang S."/>
        </authorList>
    </citation>
    <scope>NUCLEOTIDE SEQUENCE [LARGE SCALE GENOMIC DNA]</scope>
    <source>
        <strain evidence="3 4">WD2A32</strain>
    </source>
</reference>
<dbReference type="SUPFAM" id="SSF52402">
    <property type="entry name" value="Adenine nucleotide alpha hydrolases-like"/>
    <property type="match status" value="1"/>
</dbReference>
<protein>
    <submittedName>
        <fullName evidence="3">Universal stress protein</fullName>
    </submittedName>
</protein>
<name>A0A369TF03_9PROT</name>
<dbReference type="RefSeq" id="WP_114581272.1">
    <property type="nucleotide sequence ID" value="NZ_QPMH01000004.1"/>
</dbReference>
<dbReference type="Proteomes" id="UP000253941">
    <property type="component" value="Unassembled WGS sequence"/>
</dbReference>
<gene>
    <name evidence="3" type="ORF">DRB17_05925</name>
</gene>
<organism evidence="3 4">
    <name type="scientific">Ferruginivarius sediminum</name>
    <dbReference type="NCBI Taxonomy" id="2661937"/>
    <lineage>
        <taxon>Bacteria</taxon>
        <taxon>Pseudomonadati</taxon>
        <taxon>Pseudomonadota</taxon>
        <taxon>Alphaproteobacteria</taxon>
        <taxon>Rhodospirillales</taxon>
        <taxon>Rhodospirillaceae</taxon>
        <taxon>Ferruginivarius</taxon>
    </lineage>
</organism>
<comment type="caution">
    <text evidence="3">The sequence shown here is derived from an EMBL/GenBank/DDBJ whole genome shotgun (WGS) entry which is preliminary data.</text>
</comment>
<sequence length="269" mass="28723">MARRILVAIDSRELGARLLDVAARLAAGRKAELIGLYVEETEFLNAANLPFTKVFSPSGGGWQALEPHAMERALRSRASELQQELERLAVRWELPWSFRTERGGPGEHVIAAAGGAELVVLGRSNRGGPARLGRTARRAVAECHVPVLVLGPDAELPVRVTAFYAGGEDVLEAARELSAVFARPLAVAVLADDTETADRLKKQAMAWLQERKLNAAMQVVNPNDRHALNLALSGRSPGLSVVPAGGGEGGTDLDALLDVLEGPVLVIRS</sequence>
<evidence type="ECO:0000313" key="4">
    <source>
        <dbReference type="Proteomes" id="UP000253941"/>
    </source>
</evidence>
<evidence type="ECO:0000313" key="3">
    <source>
        <dbReference type="EMBL" id="RDD62697.1"/>
    </source>
</evidence>
<evidence type="ECO:0000259" key="2">
    <source>
        <dbReference type="Pfam" id="PF00582"/>
    </source>
</evidence>
<dbReference type="Gene3D" id="3.40.50.12370">
    <property type="match status" value="1"/>
</dbReference>
<dbReference type="InterPro" id="IPR006016">
    <property type="entry name" value="UspA"/>
</dbReference>
<dbReference type="Pfam" id="PF00582">
    <property type="entry name" value="Usp"/>
    <property type="match status" value="1"/>
</dbReference>
<dbReference type="EMBL" id="QPMH01000004">
    <property type="protein sequence ID" value="RDD62697.1"/>
    <property type="molecule type" value="Genomic_DNA"/>
</dbReference>
<accession>A0A369TF03</accession>
<dbReference type="PANTHER" id="PTHR46268">
    <property type="entry name" value="STRESS RESPONSE PROTEIN NHAX"/>
    <property type="match status" value="1"/>
</dbReference>
<dbReference type="CDD" id="cd00293">
    <property type="entry name" value="USP-like"/>
    <property type="match status" value="1"/>
</dbReference>
<dbReference type="PANTHER" id="PTHR46268:SF6">
    <property type="entry name" value="UNIVERSAL STRESS PROTEIN UP12"/>
    <property type="match status" value="1"/>
</dbReference>
<feature type="domain" description="UspA" evidence="2">
    <location>
        <begin position="1"/>
        <end position="150"/>
    </location>
</feature>
<comment type="similarity">
    <text evidence="1">Belongs to the universal stress protein A family.</text>
</comment>
<evidence type="ECO:0000256" key="1">
    <source>
        <dbReference type="ARBA" id="ARBA00008791"/>
    </source>
</evidence>
<dbReference type="AlphaFoldDB" id="A0A369TF03"/>
<keyword evidence="4" id="KW-1185">Reference proteome</keyword>
<proteinExistence type="inferred from homology"/>